<feature type="binding site" evidence="12">
    <location>
        <position position="114"/>
    </location>
    <ligand>
        <name>UDP-N-acetyl-alpha-D-glucosamine</name>
        <dbReference type="ChEBI" id="CHEBI:57705"/>
    </ligand>
</feature>
<keyword evidence="3 12" id="KW-0963">Cytoplasm</keyword>
<sequence length="456" mass="48652">MEDRPINPSLNLTNTYSLPEEDKSVLQIWGRNSLKGHAKISGAKNSALAIMAGALLCPEDFRLRNVPSLVDVERMGQILSSLGVKLERNGDILDINASHIGESKAPYELVSQLRASFFLIGPMLARLGVARVPLPGGCAIGARPVDLHVRGLRDMGADVQIEHGIVHAYVNGSSGKLKGAKIYLDYPSVGATETLMMAATLAEGETTIENAAQEPEVADLANFCNSMGARVRGAGTNTIVISGVPKLHSTDYNIIPDRIEAGTLLVAGAITHSEISISPVVPDHLTAAIAKLREIGAKVIEDAPDCLRIIGGHQYVGTDIETLPYPGFPTDMQAQFMALLTLADGDSAISETVFENRLRHVAELNRMGADIRVKGNHALVRGVPMLSGAPVLATDLRASAALVLAALAAEGKTTIQGLQHLDRGYEKLEEKLRQLGAKLERVQDEDTLPVETVKVG</sequence>
<feature type="binding site" evidence="12">
    <location>
        <position position="353"/>
    </location>
    <ligand>
        <name>UDP-N-acetyl-alpha-D-glucosamine</name>
        <dbReference type="ChEBI" id="CHEBI:57705"/>
    </ligand>
</feature>
<dbReference type="EMBL" id="JAMPKK010000004">
    <property type="protein sequence ID" value="MEP0863467.1"/>
    <property type="molecule type" value="Genomic_DNA"/>
</dbReference>
<evidence type="ECO:0000256" key="5">
    <source>
        <dbReference type="ARBA" id="ARBA00022679"/>
    </source>
</evidence>
<dbReference type="SUPFAM" id="SSF55205">
    <property type="entry name" value="EPT/RTPC-like"/>
    <property type="match status" value="1"/>
</dbReference>
<comment type="pathway">
    <text evidence="2 12">Cell wall biogenesis; peptidoglycan biosynthesis.</text>
</comment>
<keyword evidence="4 12" id="KW-0132">Cell division</keyword>
<feature type="modified residue" description="2-(S-cysteinyl)pyruvic acid O-phosphothioketal" evidence="12">
    <location>
        <position position="138"/>
    </location>
</feature>
<dbReference type="PANTHER" id="PTHR43783">
    <property type="entry name" value="UDP-N-ACETYLGLUCOSAMINE 1-CARBOXYVINYLTRANSFERASE"/>
    <property type="match status" value="1"/>
</dbReference>
<dbReference type="PANTHER" id="PTHR43783:SF1">
    <property type="entry name" value="UDP-N-ACETYLGLUCOSAMINE 1-CARBOXYVINYLTRANSFERASE"/>
    <property type="match status" value="1"/>
</dbReference>
<keyword evidence="7 12" id="KW-0573">Peptidoglycan synthesis</keyword>
<dbReference type="NCBIfam" id="NF006873">
    <property type="entry name" value="PRK09369.1"/>
    <property type="match status" value="1"/>
</dbReference>
<dbReference type="InterPro" id="IPR036968">
    <property type="entry name" value="Enolpyruvate_Tfrase_sf"/>
</dbReference>
<dbReference type="Pfam" id="PF00275">
    <property type="entry name" value="EPSP_synthase"/>
    <property type="match status" value="1"/>
</dbReference>
<dbReference type="InterPro" id="IPR001986">
    <property type="entry name" value="Enolpyruvate_Tfrase_dom"/>
</dbReference>
<feature type="binding site" evidence="12">
    <location>
        <begin position="143"/>
        <end position="147"/>
    </location>
    <ligand>
        <name>UDP-N-acetyl-alpha-D-glucosamine</name>
        <dbReference type="ChEBI" id="CHEBI:57705"/>
    </ligand>
</feature>
<dbReference type="InterPro" id="IPR005750">
    <property type="entry name" value="UDP_GlcNAc_COvinyl_MurA"/>
</dbReference>
<feature type="domain" description="Enolpyruvate transferase" evidence="14">
    <location>
        <begin position="31"/>
        <end position="432"/>
    </location>
</feature>
<evidence type="ECO:0000256" key="8">
    <source>
        <dbReference type="ARBA" id="ARBA00023306"/>
    </source>
</evidence>
<keyword evidence="8 12" id="KW-0131">Cell cycle</keyword>
<dbReference type="InterPro" id="IPR050068">
    <property type="entry name" value="MurA_subfamily"/>
</dbReference>
<comment type="subcellular location">
    <subcellularLocation>
        <location evidence="1 12">Cytoplasm</location>
    </subcellularLocation>
</comment>
<feature type="binding site" evidence="12">
    <location>
        <position position="331"/>
    </location>
    <ligand>
        <name>UDP-N-acetyl-alpha-D-glucosamine</name>
        <dbReference type="ChEBI" id="CHEBI:57705"/>
    </ligand>
</feature>
<keyword evidence="5 12" id="KW-0808">Transferase</keyword>
<comment type="similarity">
    <text evidence="10 12">Belongs to the EPSP synthase family. MurA subfamily.</text>
</comment>
<dbReference type="InterPro" id="IPR013792">
    <property type="entry name" value="RNA3'P_cycl/enolpyr_Trfase_a/b"/>
</dbReference>
<comment type="function">
    <text evidence="12">Cell wall formation. Adds enolpyruvyl to UDP-N-acetylglucosamine.</text>
</comment>
<comment type="caution">
    <text evidence="12">Lacks conserved residue(s) required for the propagation of feature annotation.</text>
</comment>
<proteinExistence type="inferred from homology"/>
<dbReference type="NCBIfam" id="TIGR01072">
    <property type="entry name" value="murA"/>
    <property type="match status" value="1"/>
</dbReference>
<feature type="binding site" evidence="12">
    <location>
        <begin position="44"/>
        <end position="45"/>
    </location>
    <ligand>
        <name>phosphoenolpyruvate</name>
        <dbReference type="ChEBI" id="CHEBI:58702"/>
    </ligand>
</feature>
<evidence type="ECO:0000259" key="14">
    <source>
        <dbReference type="Pfam" id="PF00275"/>
    </source>
</evidence>
<evidence type="ECO:0000256" key="1">
    <source>
        <dbReference type="ARBA" id="ARBA00004496"/>
    </source>
</evidence>
<gene>
    <name evidence="12 15" type="primary">murA</name>
    <name evidence="15" type="ORF">NDI37_03170</name>
</gene>
<dbReference type="EC" id="2.5.1.7" evidence="12"/>
<keyword evidence="12" id="KW-0670">Pyruvate</keyword>
<dbReference type="Proteomes" id="UP001442494">
    <property type="component" value="Unassembled WGS sequence"/>
</dbReference>
<evidence type="ECO:0000256" key="6">
    <source>
        <dbReference type="ARBA" id="ARBA00022960"/>
    </source>
</evidence>
<evidence type="ECO:0000256" key="4">
    <source>
        <dbReference type="ARBA" id="ARBA00022618"/>
    </source>
</evidence>
<evidence type="ECO:0000256" key="10">
    <source>
        <dbReference type="ARBA" id="ARBA00038367"/>
    </source>
</evidence>
<evidence type="ECO:0000313" key="16">
    <source>
        <dbReference type="Proteomes" id="UP001442494"/>
    </source>
</evidence>
<accession>A0ABV0JLB5</accession>
<organism evidence="15 16">
    <name type="scientific">Funiculus sociatus GB2-A5</name>
    <dbReference type="NCBI Taxonomy" id="2933946"/>
    <lineage>
        <taxon>Bacteria</taxon>
        <taxon>Bacillati</taxon>
        <taxon>Cyanobacteriota</taxon>
        <taxon>Cyanophyceae</taxon>
        <taxon>Coleofasciculales</taxon>
        <taxon>Coleofasciculaceae</taxon>
        <taxon>Funiculus</taxon>
    </lineage>
</organism>
<comment type="caution">
    <text evidence="15">The sequence shown here is derived from an EMBL/GenBank/DDBJ whole genome shotgun (WGS) entry which is preliminary data.</text>
</comment>
<evidence type="ECO:0000256" key="11">
    <source>
        <dbReference type="ARBA" id="ARBA00047527"/>
    </source>
</evidence>
<reference evidence="15 16" key="1">
    <citation type="submission" date="2022-04" db="EMBL/GenBank/DDBJ databases">
        <title>Positive selection, recombination, and allopatry shape intraspecific diversity of widespread and dominant cyanobacteria.</title>
        <authorList>
            <person name="Wei J."/>
            <person name="Shu W."/>
            <person name="Hu C."/>
        </authorList>
    </citation>
    <scope>NUCLEOTIDE SEQUENCE [LARGE SCALE GENOMIC DNA]</scope>
    <source>
        <strain evidence="15 16">GB2-A5</strain>
    </source>
</reference>
<name>A0ABV0JLB5_9CYAN</name>
<dbReference type="HAMAP" id="MF_00111">
    <property type="entry name" value="MurA"/>
    <property type="match status" value="1"/>
</dbReference>
<dbReference type="GO" id="GO:0008760">
    <property type="term" value="F:UDP-N-acetylglucosamine 1-carboxyvinyltransferase activity"/>
    <property type="evidence" value="ECO:0007669"/>
    <property type="project" value="UniProtKB-EC"/>
</dbReference>
<evidence type="ECO:0000256" key="2">
    <source>
        <dbReference type="ARBA" id="ARBA00004752"/>
    </source>
</evidence>
<keyword evidence="9 12" id="KW-0961">Cell wall biogenesis/degradation</keyword>
<dbReference type="RefSeq" id="WP_206755406.1">
    <property type="nucleotide sequence ID" value="NZ_JAMPKK010000004.1"/>
</dbReference>
<evidence type="ECO:0000313" key="15">
    <source>
        <dbReference type="EMBL" id="MEP0863467.1"/>
    </source>
</evidence>
<evidence type="ECO:0000256" key="9">
    <source>
        <dbReference type="ARBA" id="ARBA00023316"/>
    </source>
</evidence>
<protein>
    <recommendedName>
        <fullName evidence="12">UDP-N-acetylglucosamine 1-carboxyvinyltransferase</fullName>
        <ecNumber evidence="12">2.5.1.7</ecNumber>
    </recommendedName>
    <alternativeName>
        <fullName evidence="12">Enoylpyruvate transferase</fullName>
    </alternativeName>
    <alternativeName>
        <fullName evidence="12">UDP-N-acetylglucosamine enolpyruvyl transferase</fullName>
        <shortName evidence="12">EPT</shortName>
    </alternativeName>
</protein>
<dbReference type="CDD" id="cd01555">
    <property type="entry name" value="UdpNAET"/>
    <property type="match status" value="1"/>
</dbReference>
<evidence type="ECO:0000256" key="13">
    <source>
        <dbReference type="SAM" id="Coils"/>
    </source>
</evidence>
<evidence type="ECO:0000256" key="7">
    <source>
        <dbReference type="ARBA" id="ARBA00022984"/>
    </source>
</evidence>
<keyword evidence="16" id="KW-1185">Reference proteome</keyword>
<comment type="catalytic activity">
    <reaction evidence="11 12">
        <text>phosphoenolpyruvate + UDP-N-acetyl-alpha-D-glucosamine = UDP-N-acetyl-3-O-(1-carboxyvinyl)-alpha-D-glucosamine + phosphate</text>
        <dbReference type="Rhea" id="RHEA:18681"/>
        <dbReference type="ChEBI" id="CHEBI:43474"/>
        <dbReference type="ChEBI" id="CHEBI:57705"/>
        <dbReference type="ChEBI" id="CHEBI:58702"/>
        <dbReference type="ChEBI" id="CHEBI:68483"/>
        <dbReference type="EC" id="2.5.1.7"/>
    </reaction>
</comment>
<dbReference type="Gene3D" id="3.65.10.10">
    <property type="entry name" value="Enolpyruvate transferase domain"/>
    <property type="match status" value="2"/>
</dbReference>
<feature type="coiled-coil region" evidence="13">
    <location>
        <begin position="418"/>
        <end position="445"/>
    </location>
</feature>
<evidence type="ECO:0000256" key="12">
    <source>
        <dbReference type="HAMAP-Rule" id="MF_00111"/>
    </source>
</evidence>
<evidence type="ECO:0000256" key="3">
    <source>
        <dbReference type="ARBA" id="ARBA00022490"/>
    </source>
</evidence>
<keyword evidence="13" id="KW-0175">Coiled coil</keyword>
<keyword evidence="6 12" id="KW-0133">Cell shape</keyword>
<feature type="active site" description="Proton donor" evidence="12">
    <location>
        <position position="138"/>
    </location>
</feature>